<evidence type="ECO:0000256" key="4">
    <source>
        <dbReference type="SAM" id="Coils"/>
    </source>
</evidence>
<dbReference type="InterPro" id="IPR022783">
    <property type="entry name" value="GCFC_dom"/>
</dbReference>
<name>A0AAW1T9A0_9CHLO</name>
<evidence type="ECO:0000256" key="3">
    <source>
        <dbReference type="ARBA" id="ARBA00023242"/>
    </source>
</evidence>
<feature type="compositionally biased region" description="Low complexity" evidence="5">
    <location>
        <begin position="302"/>
        <end position="334"/>
    </location>
</feature>
<feature type="domain" description="GCF C-terminal" evidence="6">
    <location>
        <begin position="584"/>
        <end position="797"/>
    </location>
</feature>
<feature type="compositionally biased region" description="Low complexity" evidence="5">
    <location>
        <begin position="178"/>
        <end position="190"/>
    </location>
</feature>
<feature type="compositionally biased region" description="Basic and acidic residues" evidence="5">
    <location>
        <begin position="267"/>
        <end position="278"/>
    </location>
</feature>
<dbReference type="EMBL" id="JALJOV010000166">
    <property type="protein sequence ID" value="KAK9866382.1"/>
    <property type="molecule type" value="Genomic_DNA"/>
</dbReference>
<evidence type="ECO:0000256" key="1">
    <source>
        <dbReference type="ARBA" id="ARBA00004123"/>
    </source>
</evidence>
<comment type="subcellular location">
    <subcellularLocation>
        <location evidence="1">Nucleus</location>
    </subcellularLocation>
</comment>
<dbReference type="InterPro" id="IPR012890">
    <property type="entry name" value="GCFC2-like"/>
</dbReference>
<evidence type="ECO:0000313" key="7">
    <source>
        <dbReference type="EMBL" id="KAK9866382.1"/>
    </source>
</evidence>
<feature type="compositionally biased region" description="Polar residues" evidence="5">
    <location>
        <begin position="142"/>
        <end position="160"/>
    </location>
</feature>
<reference evidence="7 8" key="1">
    <citation type="journal article" date="2024" name="Nat. Commun.">
        <title>Phylogenomics reveals the evolutionary origins of lichenization in chlorophyte algae.</title>
        <authorList>
            <person name="Puginier C."/>
            <person name="Libourel C."/>
            <person name="Otte J."/>
            <person name="Skaloud P."/>
            <person name="Haon M."/>
            <person name="Grisel S."/>
            <person name="Petersen M."/>
            <person name="Berrin J.G."/>
            <person name="Delaux P.M."/>
            <person name="Dal Grande F."/>
            <person name="Keller J."/>
        </authorList>
    </citation>
    <scope>NUCLEOTIDE SEQUENCE [LARGE SCALE GENOMIC DNA]</scope>
    <source>
        <strain evidence="7 8">SAG 2523</strain>
    </source>
</reference>
<accession>A0AAW1T9A0</accession>
<dbReference type="AlphaFoldDB" id="A0AAW1T9A0"/>
<evidence type="ECO:0000313" key="8">
    <source>
        <dbReference type="Proteomes" id="UP001485043"/>
    </source>
</evidence>
<dbReference type="PANTHER" id="PTHR12214">
    <property type="entry name" value="GC-RICH SEQUENCE DNA-BINDING FACTOR"/>
    <property type="match status" value="1"/>
</dbReference>
<evidence type="ECO:0000259" key="6">
    <source>
        <dbReference type="Pfam" id="PF07842"/>
    </source>
</evidence>
<feature type="compositionally biased region" description="Basic and acidic residues" evidence="5">
    <location>
        <begin position="212"/>
        <end position="224"/>
    </location>
</feature>
<organism evidence="7 8">
    <name type="scientific">Apatococcus fuscideae</name>
    <dbReference type="NCBI Taxonomy" id="2026836"/>
    <lineage>
        <taxon>Eukaryota</taxon>
        <taxon>Viridiplantae</taxon>
        <taxon>Chlorophyta</taxon>
        <taxon>core chlorophytes</taxon>
        <taxon>Trebouxiophyceae</taxon>
        <taxon>Chlorellales</taxon>
        <taxon>Chlorellaceae</taxon>
        <taxon>Apatococcus</taxon>
    </lineage>
</organism>
<dbReference type="PANTHER" id="PTHR12214:SF0">
    <property type="entry name" value="LD29489P"/>
    <property type="match status" value="1"/>
</dbReference>
<dbReference type="Pfam" id="PF07842">
    <property type="entry name" value="GCFC"/>
    <property type="match status" value="1"/>
</dbReference>
<feature type="coiled-coil region" evidence="4">
    <location>
        <begin position="354"/>
        <end position="381"/>
    </location>
</feature>
<gene>
    <name evidence="7" type="ORF">WJX84_006596</name>
</gene>
<dbReference type="GO" id="GO:0000398">
    <property type="term" value="P:mRNA splicing, via spliceosome"/>
    <property type="evidence" value="ECO:0007669"/>
    <property type="project" value="InterPro"/>
</dbReference>
<sequence length="830" mass="89074">MKNQRKFRKKPSTTDFGEEEGPASLAIPPAQRQKLKQPKASKPARTGLLSFDEDASEAPSPVVNRPTAGQLRPSSMQHGVPVIDKRNSYTQVSSTGEYSAERMKELKKNTVRLPAAHTPPEAEPSAPSGGFKLSGSFKPAGASSQGGAMQPMQPSSFGSRPSSPLDEDAPLPPPARPAPAAAAAASKPAAAAPPQPPDPDDDSDLGIPNAEIIRRAKEKRERLRSAHLAPDYLPLGGAERLTSQRPEPEGPKGGGEDDSASDEDDTDMRMRFVGRDAPKPVLPSHDADPQVWDGDAEEAEESWAAAQIRSGAGAAPVEPQAQRSPQAPSRASPSGHAPSNRGAVQVVAAGDEVMRSLQQGMEQLQASQRHAQQQLDRTNGNLDESMRQISVLEGDVVKAGTRYTFLQDMRSYIADLCEMLDHKSPIIETLQDSMSELQEHFADTYRSGVEKNEAEEMGPCSAAVSAALDVLARGGASAAATAAAENAATEAEARQAAASGPVQLDELGRDLNVMDRREAEERAAHRQARLQQSLPFLGSQESRIGEATTDASEGEVSHLASKKREILDASRAVFADADAEFATLGAVKRKLEAWKRQQPGTYRDAYMSLSVPAIFAPFVRLELLQWDPLTPGSSFDGHTWYQQLFDYGQPPDGGMAAPGDADEDLIPKLVRQLVLPVAKRALISRWNPFSRRQTAAAKGVLELLLVYLPPEGSDIRGPFLEGLQEILTGVRERLAAAVADARLPPWPLAATAASSRAAVFLAARFGKALRLLASITAFSGVLAPSELQQLAFDNVIRKQVVPFLRASAGNPLQAASRAYRLADMFLIHEK</sequence>
<feature type="region of interest" description="Disordered" evidence="5">
    <location>
        <begin position="1"/>
        <end position="340"/>
    </location>
</feature>
<comment type="caution">
    <text evidence="7">The sequence shown here is derived from an EMBL/GenBank/DDBJ whole genome shotgun (WGS) entry which is preliminary data.</text>
</comment>
<evidence type="ECO:0000256" key="5">
    <source>
        <dbReference type="SAM" id="MobiDB-lite"/>
    </source>
</evidence>
<keyword evidence="8" id="KW-1185">Reference proteome</keyword>
<feature type="compositionally biased region" description="Basic and acidic residues" evidence="5">
    <location>
        <begin position="99"/>
        <end position="108"/>
    </location>
</feature>
<keyword evidence="4" id="KW-0175">Coiled coil</keyword>
<dbReference type="Proteomes" id="UP001485043">
    <property type="component" value="Unassembled WGS sequence"/>
</dbReference>
<feature type="compositionally biased region" description="Polar residues" evidence="5">
    <location>
        <begin position="88"/>
        <end position="97"/>
    </location>
</feature>
<feature type="compositionally biased region" description="Basic residues" evidence="5">
    <location>
        <begin position="1"/>
        <end position="11"/>
    </location>
</feature>
<keyword evidence="3" id="KW-0539">Nucleus</keyword>
<comment type="similarity">
    <text evidence="2">Belongs to the GCF family.</text>
</comment>
<dbReference type="GO" id="GO:0003677">
    <property type="term" value="F:DNA binding"/>
    <property type="evidence" value="ECO:0007669"/>
    <property type="project" value="InterPro"/>
</dbReference>
<evidence type="ECO:0000256" key="2">
    <source>
        <dbReference type="ARBA" id="ARBA00010801"/>
    </source>
</evidence>
<protein>
    <recommendedName>
        <fullName evidence="6">GCF C-terminal domain-containing protein</fullName>
    </recommendedName>
</protein>
<proteinExistence type="inferred from homology"/>
<dbReference type="GO" id="GO:0005634">
    <property type="term" value="C:nucleus"/>
    <property type="evidence" value="ECO:0007669"/>
    <property type="project" value="UniProtKB-SubCell"/>
</dbReference>
<feature type="compositionally biased region" description="Acidic residues" evidence="5">
    <location>
        <begin position="256"/>
        <end position="266"/>
    </location>
</feature>